<evidence type="ECO:0000313" key="1">
    <source>
        <dbReference type="EMBL" id="PYI31034.1"/>
    </source>
</evidence>
<sequence length="110" mass="11718">MSFTSINDLHDFLADSELSTNTTMPSNFTRLHILTIYLEAPNPGVQISTVSGLVCHVVVSGASVMCGAHLGAAISLRRHIRQVHPGAMLNPSTANIPLQEIIAGENAERA</sequence>
<dbReference type="EMBL" id="KZ825507">
    <property type="protein sequence ID" value="PYI31034.1"/>
    <property type="molecule type" value="Genomic_DNA"/>
</dbReference>
<accession>A0A2V5I9Z8</accession>
<keyword evidence="2" id="KW-1185">Reference proteome</keyword>
<gene>
    <name evidence="1" type="ORF">BP00DRAFT_415837</name>
</gene>
<name>A0A2V5I9Z8_9EURO</name>
<protein>
    <submittedName>
        <fullName evidence="1">Uncharacterized protein</fullName>
    </submittedName>
</protein>
<reference evidence="1 2" key="1">
    <citation type="submission" date="2018-02" db="EMBL/GenBank/DDBJ databases">
        <title>The genomes of Aspergillus section Nigri reveals drivers in fungal speciation.</title>
        <authorList>
            <consortium name="DOE Joint Genome Institute"/>
            <person name="Vesth T.C."/>
            <person name="Nybo J."/>
            <person name="Theobald S."/>
            <person name="Brandl J."/>
            <person name="Frisvad J.C."/>
            <person name="Nielsen K.F."/>
            <person name="Lyhne E.K."/>
            <person name="Kogle M.E."/>
            <person name="Kuo A."/>
            <person name="Riley R."/>
            <person name="Clum A."/>
            <person name="Nolan M."/>
            <person name="Lipzen A."/>
            <person name="Salamov A."/>
            <person name="Henrissat B."/>
            <person name="Wiebenga A."/>
            <person name="De vries R.P."/>
            <person name="Grigoriev I.V."/>
            <person name="Mortensen U.H."/>
            <person name="Andersen M.R."/>
            <person name="Baker S.E."/>
        </authorList>
    </citation>
    <scope>NUCLEOTIDE SEQUENCE [LARGE SCALE GENOMIC DNA]</scope>
    <source>
        <strain evidence="1 2">CBS 114.80</strain>
    </source>
</reference>
<evidence type="ECO:0000313" key="2">
    <source>
        <dbReference type="Proteomes" id="UP000248817"/>
    </source>
</evidence>
<dbReference type="AlphaFoldDB" id="A0A2V5I9Z8"/>
<dbReference type="Proteomes" id="UP000248817">
    <property type="component" value="Unassembled WGS sequence"/>
</dbReference>
<organism evidence="1 2">
    <name type="scientific">Aspergillus indologenus CBS 114.80</name>
    <dbReference type="NCBI Taxonomy" id="1450541"/>
    <lineage>
        <taxon>Eukaryota</taxon>
        <taxon>Fungi</taxon>
        <taxon>Dikarya</taxon>
        <taxon>Ascomycota</taxon>
        <taxon>Pezizomycotina</taxon>
        <taxon>Eurotiomycetes</taxon>
        <taxon>Eurotiomycetidae</taxon>
        <taxon>Eurotiales</taxon>
        <taxon>Aspergillaceae</taxon>
        <taxon>Aspergillus</taxon>
        <taxon>Aspergillus subgen. Circumdati</taxon>
    </lineage>
</organism>
<proteinExistence type="predicted"/>